<dbReference type="EMBL" id="LM997413">
    <property type="protein sequence ID" value="CEA04886.1"/>
    <property type="molecule type" value="Genomic_DNA"/>
</dbReference>
<dbReference type="InterPro" id="IPR006311">
    <property type="entry name" value="TAT_signal"/>
</dbReference>
<evidence type="ECO:0000313" key="2">
    <source>
        <dbReference type="EMBL" id="CEA04886.1"/>
    </source>
</evidence>
<reference evidence="2" key="1">
    <citation type="submission" date="2014-07" db="EMBL/GenBank/DDBJ databases">
        <authorList>
            <person name="Urmite Genomes Urmite Genomes"/>
        </authorList>
    </citation>
    <scope>NUCLEOTIDE SEQUENCE</scope>
    <source>
        <strain evidence="2">12M76_air</strain>
    </source>
</reference>
<accession>A0A078MJJ0</accession>
<feature type="region of interest" description="Disordered" evidence="1">
    <location>
        <begin position="226"/>
        <end position="245"/>
    </location>
</feature>
<dbReference type="RefSeq" id="WP_044499422.1">
    <property type="nucleotide sequence ID" value="NZ_LK391969.1"/>
</dbReference>
<dbReference type="PANTHER" id="PTHR35399">
    <property type="entry name" value="SLR8030 PROTEIN"/>
    <property type="match status" value="1"/>
</dbReference>
<dbReference type="PROSITE" id="PS51318">
    <property type="entry name" value="TAT"/>
    <property type="match status" value="1"/>
</dbReference>
<organism evidence="2">
    <name type="scientific">Pseudomonas saudimassiliensis</name>
    <dbReference type="NCBI Taxonomy" id="1461581"/>
    <lineage>
        <taxon>Bacteria</taxon>
        <taxon>Pseudomonadati</taxon>
        <taxon>Pseudomonadota</taxon>
        <taxon>Gammaproteobacteria</taxon>
        <taxon>Pseudomonadales</taxon>
        <taxon>Pseudomonadaceae</taxon>
        <taxon>Pseudomonas</taxon>
    </lineage>
</organism>
<dbReference type="EMBL" id="LK391969">
    <property type="protein sequence ID" value="CEF26845.1"/>
    <property type="molecule type" value="Genomic_DNA"/>
</dbReference>
<gene>
    <name evidence="2" type="primary">uxpB</name>
    <name evidence="2" type="ORF">BN1049_01779</name>
</gene>
<proteinExistence type="predicted"/>
<dbReference type="PATRIC" id="fig|1461581.3.peg.1757"/>
<dbReference type="Gene3D" id="2.120.10.30">
    <property type="entry name" value="TolB, C-terminal domain"/>
    <property type="match status" value="1"/>
</dbReference>
<name>A0A078MJJ0_9PSED</name>
<dbReference type="InterPro" id="IPR011042">
    <property type="entry name" value="6-blade_b-propeller_TolB-like"/>
</dbReference>
<protein>
    <submittedName>
        <fullName evidence="2">UxpB protein</fullName>
    </submittedName>
</protein>
<dbReference type="AlphaFoldDB" id="A0A078MJJ0"/>
<dbReference type="Pfam" id="PF05787">
    <property type="entry name" value="PhoX"/>
    <property type="match status" value="1"/>
</dbReference>
<dbReference type="InterPro" id="IPR008557">
    <property type="entry name" value="PhoX"/>
</dbReference>
<sequence length="663" mass="72962">MRQKFQHYHADLQAVDDRRLNPSEAADLDSIINRSRRQVLKGGLALAAFGLFGTSLAGCQRPAPGTLPAASPLLGFSGVAAQTGADFDRVLVAAGYRAEPFLRWGDAVLDHAPPWQEDASQDWQAQLLQAGDNHDGMHFFPFDDAPNSHGLLVINHEYINPTLHSNGFSYTDLADGRRQRPLAQVRKEQAAHGVSVLEIRREADGQWRRVAGSRYHRRITAMTPMLLSGPLAGDPRMRTASDPSGTRVLGTLNNCSMGVTPWGTYLTCEENFHNYFVNRDAADHASRPTHQRYGIGQGQRSAYYAWESVDPRFDATPDEQQPHQGHVNEPHRFGWVVEIDPFNPDSTPIKRTAMGRLGRECSVVTLDDDGRMAVYSGDDARGEYVWKFVPDGRHDPANPAASRDLLDSGTLYAARFDEDGSGQWLPLIWGEQGLTPANGFADQQAVLLNARGAADQLGATPMDRPEWVAVHPLTREVYVTLTNNRERGERLPLDAANPRPDNQHGQILRWREAGGDPTATTFEWDLFLLAGDQPGATGADGQPLPANLIGTIQGDIFSSPDGLAFDGDGRLWIQTDSDDEATHTVNTGCNQLLCADPQSREVRRFLVGPRGAEITGITWTPDYRTLWINVQHPGISYPASDGRSRPRSTTVVITHEDGRVIGS</sequence>
<dbReference type="PANTHER" id="PTHR35399:SF2">
    <property type="entry name" value="DUF839 DOMAIN-CONTAINING PROTEIN"/>
    <property type="match status" value="1"/>
</dbReference>
<dbReference type="OrthoDB" id="9801383at2"/>
<dbReference type="SUPFAM" id="SSF101898">
    <property type="entry name" value="NHL repeat"/>
    <property type="match status" value="1"/>
</dbReference>
<evidence type="ECO:0000256" key="1">
    <source>
        <dbReference type="SAM" id="MobiDB-lite"/>
    </source>
</evidence>